<comment type="caution">
    <text evidence="9">The sequence shown here is derived from an EMBL/GenBank/DDBJ whole genome shotgun (WGS) entry which is preliminary data.</text>
</comment>
<dbReference type="PROSITE" id="PS50090">
    <property type="entry name" value="MYB_LIKE"/>
    <property type="match status" value="2"/>
</dbReference>
<accession>A0A4V3WL98</accession>
<evidence type="ECO:0000259" key="8">
    <source>
        <dbReference type="PROSITE" id="PS50090"/>
    </source>
</evidence>
<dbReference type="STRING" id="542762.A0A4V3WL98"/>
<evidence type="ECO:0000256" key="2">
    <source>
        <dbReference type="ARBA" id="ARBA00022737"/>
    </source>
</evidence>
<feature type="compositionally biased region" description="Low complexity" evidence="7">
    <location>
        <begin position="365"/>
        <end position="380"/>
    </location>
</feature>
<dbReference type="SMART" id="SM00717">
    <property type="entry name" value="SANT"/>
    <property type="match status" value="2"/>
</dbReference>
<feature type="compositionally biased region" description="Polar residues" evidence="7">
    <location>
        <begin position="346"/>
        <end position="364"/>
    </location>
</feature>
<dbReference type="PANTHER" id="PTHR21654:SF61">
    <property type="entry name" value="TRIHELIX TRANSCRIPTION FACTOR GTL2"/>
    <property type="match status" value="1"/>
</dbReference>
<feature type="region of interest" description="Disordered" evidence="7">
    <location>
        <begin position="310"/>
        <end position="393"/>
    </location>
</feature>
<dbReference type="Pfam" id="PF13837">
    <property type="entry name" value="Myb_DNA-bind_4"/>
    <property type="match status" value="2"/>
</dbReference>
<keyword evidence="4" id="KW-0238">DNA-binding</keyword>
<keyword evidence="10" id="KW-1185">Reference proteome</keyword>
<keyword evidence="6" id="KW-0539">Nucleus</keyword>
<feature type="region of interest" description="Disordered" evidence="7">
    <location>
        <begin position="408"/>
        <end position="427"/>
    </location>
</feature>
<evidence type="ECO:0000256" key="6">
    <source>
        <dbReference type="ARBA" id="ARBA00023242"/>
    </source>
</evidence>
<evidence type="ECO:0000313" key="10">
    <source>
        <dbReference type="Proteomes" id="UP000306102"/>
    </source>
</evidence>
<dbReference type="InterPro" id="IPR044822">
    <property type="entry name" value="Myb_DNA-bind_4"/>
</dbReference>
<dbReference type="EMBL" id="SDRB02010847">
    <property type="protein sequence ID" value="THG03907.1"/>
    <property type="molecule type" value="Genomic_DNA"/>
</dbReference>
<keyword evidence="3" id="KW-0805">Transcription regulation</keyword>
<proteinExistence type="predicted"/>
<dbReference type="GO" id="GO:0005634">
    <property type="term" value="C:nucleus"/>
    <property type="evidence" value="ECO:0007669"/>
    <property type="project" value="UniProtKB-SubCell"/>
</dbReference>
<evidence type="ECO:0000256" key="7">
    <source>
        <dbReference type="SAM" id="MobiDB-lite"/>
    </source>
</evidence>
<feature type="compositionally biased region" description="Polar residues" evidence="7">
    <location>
        <begin position="310"/>
        <end position="320"/>
    </location>
</feature>
<dbReference type="AlphaFoldDB" id="A0A4V3WL98"/>
<name>A0A4V3WL98_CAMSN</name>
<dbReference type="GO" id="GO:0003677">
    <property type="term" value="F:DNA binding"/>
    <property type="evidence" value="ECO:0007669"/>
    <property type="project" value="UniProtKB-KW"/>
</dbReference>
<keyword evidence="5" id="KW-0804">Transcription</keyword>
<evidence type="ECO:0000256" key="4">
    <source>
        <dbReference type="ARBA" id="ARBA00023125"/>
    </source>
</evidence>
<feature type="region of interest" description="Disordered" evidence="7">
    <location>
        <begin position="56"/>
        <end position="77"/>
    </location>
</feature>
<evidence type="ECO:0000256" key="3">
    <source>
        <dbReference type="ARBA" id="ARBA00023015"/>
    </source>
</evidence>
<dbReference type="CDD" id="cd12203">
    <property type="entry name" value="GT1"/>
    <property type="match status" value="1"/>
</dbReference>
<dbReference type="InterPro" id="IPR001005">
    <property type="entry name" value="SANT/Myb"/>
</dbReference>
<dbReference type="PANTHER" id="PTHR21654">
    <property type="entry name" value="FI21293P1"/>
    <property type="match status" value="1"/>
</dbReference>
<sequence>MFDGVPDQFHQFIASRTSVPLPLSFFPLHGSTQTTFPTFDPFPSHQTLQLQSQLLPQLHHPPPPPTTHKAEEKEQQNSFISTSLELERERSVSEAIDPWSNDEVLALLRIRSSMENWFPDFTWEHVSRKLSELGFKRSAEKCKDKFEEESRHFDNMSTYTKNYRFFSELEELCHGDNNQNPNKVLSERNQNVENLFPNKEDSRNETTNSSQENEKKPRDKKRKRHKRFQMLKGFCEEVVKKMMAQQEELHNKLIEDMVKKDEEKIAREEAWKRVEMERINKEIDIMAQEQAIASDRQSKLIEFLKKFTPNSSQNSSSFIHLQNPNPPSQPSSQQNPSSETLALPENPSSKLLNSFQTPRNTQKNPLSPTSSSTQKTPQNPNSAPNEKEDIGKRWPRDEVLALINLRCSLNSGGKGGGGGEDKEGTKGPLWERISQGMLELGYKRNAKRCKEKWENINKYFRKTKDVNKKRSLDSRTCPYFHQLSGLYSQGTLRLENHSSVPENHSDVPENRLDRPPPDGSSGGDANMHVDGEGEKNLIQVPAFEFEF</sequence>
<dbReference type="FunFam" id="1.10.10.60:FF:000061">
    <property type="entry name" value="Trihelix transcription factor GT-2"/>
    <property type="match status" value="1"/>
</dbReference>
<feature type="domain" description="Myb-like" evidence="8">
    <location>
        <begin position="393"/>
        <end position="457"/>
    </location>
</feature>
<keyword evidence="2" id="KW-0677">Repeat</keyword>
<organism evidence="9 10">
    <name type="scientific">Camellia sinensis var. sinensis</name>
    <name type="common">China tea</name>
    <dbReference type="NCBI Taxonomy" id="542762"/>
    <lineage>
        <taxon>Eukaryota</taxon>
        <taxon>Viridiplantae</taxon>
        <taxon>Streptophyta</taxon>
        <taxon>Embryophyta</taxon>
        <taxon>Tracheophyta</taxon>
        <taxon>Spermatophyta</taxon>
        <taxon>Magnoliopsida</taxon>
        <taxon>eudicotyledons</taxon>
        <taxon>Gunneridae</taxon>
        <taxon>Pentapetalae</taxon>
        <taxon>asterids</taxon>
        <taxon>Ericales</taxon>
        <taxon>Theaceae</taxon>
        <taxon>Camellia</taxon>
    </lineage>
</organism>
<dbReference type="Proteomes" id="UP000306102">
    <property type="component" value="Unassembled WGS sequence"/>
</dbReference>
<feature type="compositionally biased region" description="Basic and acidic residues" evidence="7">
    <location>
        <begin position="503"/>
        <end position="516"/>
    </location>
</feature>
<gene>
    <name evidence="9" type="ORF">TEA_006752</name>
</gene>
<feature type="region of interest" description="Disordered" evidence="7">
    <location>
        <begin position="194"/>
        <end position="226"/>
    </location>
</feature>
<comment type="subcellular location">
    <subcellularLocation>
        <location evidence="1">Nucleus</location>
    </subcellularLocation>
</comment>
<evidence type="ECO:0000256" key="5">
    <source>
        <dbReference type="ARBA" id="ARBA00023163"/>
    </source>
</evidence>
<reference evidence="9 10" key="1">
    <citation type="journal article" date="2018" name="Proc. Natl. Acad. Sci. U.S.A.">
        <title>Draft genome sequence of Camellia sinensis var. sinensis provides insights into the evolution of the tea genome and tea quality.</title>
        <authorList>
            <person name="Wei C."/>
            <person name="Yang H."/>
            <person name="Wang S."/>
            <person name="Zhao J."/>
            <person name="Liu C."/>
            <person name="Gao L."/>
            <person name="Xia E."/>
            <person name="Lu Y."/>
            <person name="Tai Y."/>
            <person name="She G."/>
            <person name="Sun J."/>
            <person name="Cao H."/>
            <person name="Tong W."/>
            <person name="Gao Q."/>
            <person name="Li Y."/>
            <person name="Deng W."/>
            <person name="Jiang X."/>
            <person name="Wang W."/>
            <person name="Chen Q."/>
            <person name="Zhang S."/>
            <person name="Li H."/>
            <person name="Wu J."/>
            <person name="Wang P."/>
            <person name="Li P."/>
            <person name="Shi C."/>
            <person name="Zheng F."/>
            <person name="Jian J."/>
            <person name="Huang B."/>
            <person name="Shan D."/>
            <person name="Shi M."/>
            <person name="Fang C."/>
            <person name="Yue Y."/>
            <person name="Li F."/>
            <person name="Li D."/>
            <person name="Wei S."/>
            <person name="Han B."/>
            <person name="Jiang C."/>
            <person name="Yin Y."/>
            <person name="Xia T."/>
            <person name="Zhang Z."/>
            <person name="Bennetzen J.L."/>
            <person name="Zhao S."/>
            <person name="Wan X."/>
        </authorList>
    </citation>
    <scope>NUCLEOTIDE SEQUENCE [LARGE SCALE GENOMIC DNA]</scope>
    <source>
        <strain evidence="10">cv. Shuchazao</strain>
        <tissue evidence="9">Leaf</tissue>
    </source>
</reference>
<feature type="region of interest" description="Disordered" evidence="7">
    <location>
        <begin position="497"/>
        <end position="537"/>
    </location>
</feature>
<feature type="domain" description="Myb-like" evidence="8">
    <location>
        <begin position="98"/>
        <end position="150"/>
    </location>
</feature>
<evidence type="ECO:0000313" key="9">
    <source>
        <dbReference type="EMBL" id="THG03907.1"/>
    </source>
</evidence>
<evidence type="ECO:0000256" key="1">
    <source>
        <dbReference type="ARBA" id="ARBA00004123"/>
    </source>
</evidence>
<dbReference type="Gene3D" id="1.10.10.60">
    <property type="entry name" value="Homeodomain-like"/>
    <property type="match status" value="2"/>
</dbReference>
<dbReference type="GO" id="GO:0006355">
    <property type="term" value="P:regulation of DNA-templated transcription"/>
    <property type="evidence" value="ECO:0007669"/>
    <property type="project" value="UniProtKB-ARBA"/>
</dbReference>
<protein>
    <recommendedName>
        <fullName evidence="8">Myb-like domain-containing protein</fullName>
    </recommendedName>
</protein>